<protein>
    <submittedName>
        <fullName evidence="2">Uncharacterized protein</fullName>
    </submittedName>
</protein>
<dbReference type="AlphaFoldDB" id="A0A833YXD4"/>
<proteinExistence type="predicted"/>
<name>A0A833YXD4_9CHIR</name>
<evidence type="ECO:0000313" key="2">
    <source>
        <dbReference type="EMBL" id="KAF6084402.1"/>
    </source>
</evidence>
<comment type="caution">
    <text evidence="2">The sequence shown here is derived from an EMBL/GenBank/DDBJ whole genome shotgun (WGS) entry which is preliminary data.</text>
</comment>
<dbReference type="Proteomes" id="UP000664940">
    <property type="component" value="Unassembled WGS sequence"/>
</dbReference>
<organism evidence="2 3">
    <name type="scientific">Phyllostomus discolor</name>
    <name type="common">pale spear-nosed bat</name>
    <dbReference type="NCBI Taxonomy" id="89673"/>
    <lineage>
        <taxon>Eukaryota</taxon>
        <taxon>Metazoa</taxon>
        <taxon>Chordata</taxon>
        <taxon>Craniata</taxon>
        <taxon>Vertebrata</taxon>
        <taxon>Euteleostomi</taxon>
        <taxon>Mammalia</taxon>
        <taxon>Eutheria</taxon>
        <taxon>Laurasiatheria</taxon>
        <taxon>Chiroptera</taxon>
        <taxon>Yangochiroptera</taxon>
        <taxon>Phyllostomidae</taxon>
        <taxon>Phyllostominae</taxon>
        <taxon>Phyllostomus</taxon>
    </lineage>
</organism>
<feature type="compositionally biased region" description="Polar residues" evidence="1">
    <location>
        <begin position="43"/>
        <end position="52"/>
    </location>
</feature>
<dbReference type="EMBL" id="JABVXQ010000012">
    <property type="protein sequence ID" value="KAF6084402.1"/>
    <property type="molecule type" value="Genomic_DNA"/>
</dbReference>
<gene>
    <name evidence="2" type="ORF">HJG60_008664</name>
</gene>
<feature type="region of interest" description="Disordered" evidence="1">
    <location>
        <begin position="24"/>
        <end position="52"/>
    </location>
</feature>
<accession>A0A833YXD4</accession>
<sequence>MTHGKGRPTWPFPLFRRLFRSEARAPRTNHAAGSPRHLGLPEKSQTTGALGSTHGSLKHAASFFLSTRIMLVAGHSFSDIPSVTSVASVSTHNTESHGRISSARGVSWSTAGCMSPRLFGLWRAAECPGLLIPRQTIY</sequence>
<evidence type="ECO:0000313" key="3">
    <source>
        <dbReference type="Proteomes" id="UP000664940"/>
    </source>
</evidence>
<evidence type="ECO:0000256" key="1">
    <source>
        <dbReference type="SAM" id="MobiDB-lite"/>
    </source>
</evidence>
<reference evidence="2 3" key="1">
    <citation type="journal article" date="2020" name="Nature">
        <title>Six reference-quality genomes reveal evolution of bat adaptations.</title>
        <authorList>
            <person name="Jebb D."/>
            <person name="Huang Z."/>
            <person name="Pippel M."/>
            <person name="Hughes G.M."/>
            <person name="Lavrichenko K."/>
            <person name="Devanna P."/>
            <person name="Winkler S."/>
            <person name="Jermiin L.S."/>
            <person name="Skirmuntt E.C."/>
            <person name="Katzourakis A."/>
            <person name="Burkitt-Gray L."/>
            <person name="Ray D.A."/>
            <person name="Sullivan K.A.M."/>
            <person name="Roscito J.G."/>
            <person name="Kirilenko B.M."/>
            <person name="Davalos L.M."/>
            <person name="Corthals A.P."/>
            <person name="Power M.L."/>
            <person name="Jones G."/>
            <person name="Ransome R.D."/>
            <person name="Dechmann D.K.N."/>
            <person name="Locatelli A.G."/>
            <person name="Puechmaille S.J."/>
            <person name="Fedrigo O."/>
            <person name="Jarvis E.D."/>
            <person name="Hiller M."/>
            <person name="Vernes S.C."/>
            <person name="Myers E.W."/>
            <person name="Teeling E.C."/>
        </authorList>
    </citation>
    <scope>NUCLEOTIDE SEQUENCE [LARGE SCALE GENOMIC DNA]</scope>
    <source>
        <strain evidence="2">Bat1K_MPI-CBG_1</strain>
    </source>
</reference>